<dbReference type="InterPro" id="IPR036249">
    <property type="entry name" value="Thioredoxin-like_sf"/>
</dbReference>
<reference evidence="1 2" key="1">
    <citation type="submission" date="2023-05" db="EMBL/GenBank/DDBJ databases">
        <title>Sedimentitalea sp. nov. JM2-8.</title>
        <authorList>
            <person name="Huang J."/>
        </authorList>
    </citation>
    <scope>NUCLEOTIDE SEQUENCE [LARGE SCALE GENOMIC DNA]</scope>
    <source>
        <strain evidence="1 2">JM2-8</strain>
    </source>
</reference>
<proteinExistence type="predicted"/>
<sequence>MSVAETELLVCIKCRQGPENPLGDDRRPGRRLYDRLTEAGAPEGVRLRAVECLQNCDYGCTIALRGGTRWIYVYGNVDEVEAVETLLDGAARYAATADGLIPWRERPDHFKRNCVARIPPANFPDPLEED</sequence>
<dbReference type="EMBL" id="JASNJE010000020">
    <property type="protein sequence ID" value="MDK3074494.1"/>
    <property type="molecule type" value="Genomic_DNA"/>
</dbReference>
<dbReference type="RefSeq" id="WP_284486424.1">
    <property type="nucleotide sequence ID" value="NZ_JASNJE010000020.1"/>
</dbReference>
<keyword evidence="2" id="KW-1185">Reference proteome</keyword>
<evidence type="ECO:0000313" key="2">
    <source>
        <dbReference type="Proteomes" id="UP001227126"/>
    </source>
</evidence>
<dbReference type="SUPFAM" id="SSF52833">
    <property type="entry name" value="Thioredoxin-like"/>
    <property type="match status" value="1"/>
</dbReference>
<dbReference type="InterPro" id="IPR012863">
    <property type="entry name" value="DUF1636"/>
</dbReference>
<dbReference type="Pfam" id="PF07845">
    <property type="entry name" value="DUF1636"/>
    <property type="match status" value="1"/>
</dbReference>
<dbReference type="CDD" id="cd02980">
    <property type="entry name" value="TRX_Fd_family"/>
    <property type="match status" value="1"/>
</dbReference>
<organism evidence="1 2">
    <name type="scientific">Sedimentitalea xiamensis</name>
    <dbReference type="NCBI Taxonomy" id="3050037"/>
    <lineage>
        <taxon>Bacteria</taxon>
        <taxon>Pseudomonadati</taxon>
        <taxon>Pseudomonadota</taxon>
        <taxon>Alphaproteobacteria</taxon>
        <taxon>Rhodobacterales</taxon>
        <taxon>Paracoccaceae</taxon>
        <taxon>Sedimentitalea</taxon>
    </lineage>
</organism>
<accession>A0ABT7FH71</accession>
<evidence type="ECO:0000313" key="1">
    <source>
        <dbReference type="EMBL" id="MDK3074494.1"/>
    </source>
</evidence>
<name>A0ABT7FH71_9RHOB</name>
<protein>
    <submittedName>
        <fullName evidence="1">DUF1636 domain-containing protein</fullName>
    </submittedName>
</protein>
<comment type="caution">
    <text evidence="1">The sequence shown here is derived from an EMBL/GenBank/DDBJ whole genome shotgun (WGS) entry which is preliminary data.</text>
</comment>
<dbReference type="Proteomes" id="UP001227126">
    <property type="component" value="Unassembled WGS sequence"/>
</dbReference>
<gene>
    <name evidence="1" type="ORF">QO034_15455</name>
</gene>